<keyword evidence="4" id="KW-1185">Reference proteome</keyword>
<dbReference type="AlphaFoldDB" id="A0AA37SVH2"/>
<dbReference type="PANTHER" id="PTHR47307:SF1">
    <property type="entry name" value="GLUTATHIONE-REGULATED POTASSIUM-EFFLUX SYSTEM ANCILLARY PROTEIN KEFG"/>
    <property type="match status" value="1"/>
</dbReference>
<evidence type="ECO:0000256" key="1">
    <source>
        <dbReference type="ARBA" id="ARBA00023002"/>
    </source>
</evidence>
<evidence type="ECO:0000313" key="4">
    <source>
        <dbReference type="Proteomes" id="UP001156666"/>
    </source>
</evidence>
<comment type="caution">
    <text evidence="3">The sequence shown here is derived from an EMBL/GenBank/DDBJ whole genome shotgun (WGS) entry which is preliminary data.</text>
</comment>
<dbReference type="GO" id="GO:0003955">
    <property type="term" value="F:NAD(P)H dehydrogenase (quinone) activity"/>
    <property type="evidence" value="ECO:0007669"/>
    <property type="project" value="TreeGrafter"/>
</dbReference>
<dbReference type="GO" id="GO:0010181">
    <property type="term" value="F:FMN binding"/>
    <property type="evidence" value="ECO:0007669"/>
    <property type="project" value="TreeGrafter"/>
</dbReference>
<accession>A0AA37SVH2</accession>
<reference evidence="3" key="1">
    <citation type="journal article" date="2014" name="Int. J. Syst. Evol. Microbiol.">
        <title>Complete genome sequence of Corynebacterium casei LMG S-19264T (=DSM 44701T), isolated from a smear-ripened cheese.</title>
        <authorList>
            <consortium name="US DOE Joint Genome Institute (JGI-PGF)"/>
            <person name="Walter F."/>
            <person name="Albersmeier A."/>
            <person name="Kalinowski J."/>
            <person name="Ruckert C."/>
        </authorList>
    </citation>
    <scope>NUCLEOTIDE SEQUENCE</scope>
    <source>
        <strain evidence="3">NBRC 108769</strain>
    </source>
</reference>
<protein>
    <submittedName>
        <fullName evidence="3">NAD(P)H oxidoreductase</fullName>
    </submittedName>
</protein>
<proteinExistence type="predicted"/>
<dbReference type="InterPro" id="IPR046980">
    <property type="entry name" value="KefG/KefF"/>
</dbReference>
<reference evidence="3" key="2">
    <citation type="submission" date="2023-01" db="EMBL/GenBank/DDBJ databases">
        <title>Draft genome sequence of Portibacter lacus strain NBRC 108769.</title>
        <authorList>
            <person name="Sun Q."/>
            <person name="Mori K."/>
        </authorList>
    </citation>
    <scope>NUCLEOTIDE SEQUENCE</scope>
    <source>
        <strain evidence="3">NBRC 108769</strain>
    </source>
</reference>
<dbReference type="InterPro" id="IPR003680">
    <property type="entry name" value="Flavodoxin_fold"/>
</dbReference>
<name>A0AA37SVH2_9BACT</name>
<dbReference type="PANTHER" id="PTHR47307">
    <property type="entry name" value="GLUTATHIONE-REGULATED POTASSIUM-EFFLUX SYSTEM ANCILLARY PROTEIN KEFG"/>
    <property type="match status" value="1"/>
</dbReference>
<dbReference type="InterPro" id="IPR029039">
    <property type="entry name" value="Flavoprotein-like_sf"/>
</dbReference>
<keyword evidence="1" id="KW-0560">Oxidoreductase</keyword>
<organism evidence="3 4">
    <name type="scientific">Portibacter lacus</name>
    <dbReference type="NCBI Taxonomy" id="1099794"/>
    <lineage>
        <taxon>Bacteria</taxon>
        <taxon>Pseudomonadati</taxon>
        <taxon>Bacteroidota</taxon>
        <taxon>Saprospiria</taxon>
        <taxon>Saprospirales</taxon>
        <taxon>Haliscomenobacteraceae</taxon>
        <taxon>Portibacter</taxon>
    </lineage>
</organism>
<dbReference type="SUPFAM" id="SSF52218">
    <property type="entry name" value="Flavoproteins"/>
    <property type="match status" value="1"/>
</dbReference>
<evidence type="ECO:0000259" key="2">
    <source>
        <dbReference type="Pfam" id="PF02525"/>
    </source>
</evidence>
<dbReference type="Pfam" id="PF02525">
    <property type="entry name" value="Flavodoxin_2"/>
    <property type="match status" value="1"/>
</dbReference>
<dbReference type="Proteomes" id="UP001156666">
    <property type="component" value="Unassembled WGS sequence"/>
</dbReference>
<dbReference type="Gene3D" id="3.40.50.360">
    <property type="match status" value="1"/>
</dbReference>
<evidence type="ECO:0000313" key="3">
    <source>
        <dbReference type="EMBL" id="GLR20020.1"/>
    </source>
</evidence>
<gene>
    <name evidence="3" type="ORF">GCM10007940_46360</name>
</gene>
<dbReference type="RefSeq" id="WP_235293542.1">
    <property type="nucleotide sequence ID" value="NZ_BSOH01000037.1"/>
</dbReference>
<feature type="domain" description="Flavodoxin-like fold" evidence="2">
    <location>
        <begin position="2"/>
        <end position="169"/>
    </location>
</feature>
<dbReference type="EMBL" id="BSOH01000037">
    <property type="protein sequence ID" value="GLR20020.1"/>
    <property type="molecule type" value="Genomic_DNA"/>
</dbReference>
<dbReference type="GO" id="GO:0009055">
    <property type="term" value="F:electron transfer activity"/>
    <property type="evidence" value="ECO:0007669"/>
    <property type="project" value="TreeGrafter"/>
</dbReference>
<sequence>MKKILILFSHPHFEKSRANKLLVDRVKRKDGVTLVDLYEQYPNFHIDVPAEKELLLEQDVIIWHHPFYWYSCPPLMKQWIDMVLEFNWAYGPNGNALQSKICMNVITTGGSKDIYCSEGANGFSVNEFLRPFEQTATLCGMTYYPPFAVMGTYKLSETDLNKYADKYEELIELLQDNMPAPTMKNYYFMNDIPQLKTDAI</sequence>